<organism evidence="2">
    <name type="scientific">Tanacetum cinerariifolium</name>
    <name type="common">Dalmatian daisy</name>
    <name type="synonym">Chrysanthemum cinerariifolium</name>
    <dbReference type="NCBI Taxonomy" id="118510"/>
    <lineage>
        <taxon>Eukaryota</taxon>
        <taxon>Viridiplantae</taxon>
        <taxon>Streptophyta</taxon>
        <taxon>Embryophyta</taxon>
        <taxon>Tracheophyta</taxon>
        <taxon>Spermatophyta</taxon>
        <taxon>Magnoliopsida</taxon>
        <taxon>eudicotyledons</taxon>
        <taxon>Gunneridae</taxon>
        <taxon>Pentapetalae</taxon>
        <taxon>asterids</taxon>
        <taxon>campanulids</taxon>
        <taxon>Asterales</taxon>
        <taxon>Asteraceae</taxon>
        <taxon>Asteroideae</taxon>
        <taxon>Anthemideae</taxon>
        <taxon>Anthemidinae</taxon>
        <taxon>Tanacetum</taxon>
    </lineage>
</organism>
<proteinExistence type="predicted"/>
<sequence length="302" mass="34401">MAMNFSSKSKSFMTMSIPSQDEPLTNQPNDPKDFTKPVKAISFPKDVSSTSDSHLIELGKQVQYLMEAHLAPMKPTQVNKMTTLCEICSGPHDTQYCMEDPEQASVEYTIFENLDDTPLYNTAGGLTTQMNFTSTDYHSKEELQSKGIKIPSKLLSPKYLSQLALGKKVVLSPAKLSIQIAKMKLMKKLKAKRKSRRKLKKKDDDLKHFDTFPTMKELSVIDHYLGTVVFGKPFMEATRLVYNKEEGTVVFKRDKEMIIFKMLHKMDMFKHVDFTDRGTDSIPPFIIESDDDNCEKITTQIA</sequence>
<feature type="region of interest" description="Disordered" evidence="1">
    <location>
        <begin position="1"/>
        <end position="36"/>
    </location>
</feature>
<protein>
    <submittedName>
        <fullName evidence="2">MAK10-like protein</fullName>
    </submittedName>
</protein>
<name>A0A6L2LW95_TANCI</name>
<dbReference type="EMBL" id="BKCJ010005225">
    <property type="protein sequence ID" value="GEU65560.1"/>
    <property type="molecule type" value="Genomic_DNA"/>
</dbReference>
<gene>
    <name evidence="2" type="ORF">Tci_037538</name>
</gene>
<evidence type="ECO:0000256" key="1">
    <source>
        <dbReference type="SAM" id="MobiDB-lite"/>
    </source>
</evidence>
<accession>A0A6L2LW95</accession>
<feature type="compositionally biased region" description="Polar residues" evidence="1">
    <location>
        <begin position="17"/>
        <end position="29"/>
    </location>
</feature>
<reference evidence="2" key="1">
    <citation type="journal article" date="2019" name="Sci. Rep.">
        <title>Draft genome of Tanacetum cinerariifolium, the natural source of mosquito coil.</title>
        <authorList>
            <person name="Yamashiro T."/>
            <person name="Shiraishi A."/>
            <person name="Satake H."/>
            <person name="Nakayama K."/>
        </authorList>
    </citation>
    <scope>NUCLEOTIDE SEQUENCE</scope>
</reference>
<comment type="caution">
    <text evidence="2">The sequence shown here is derived from an EMBL/GenBank/DDBJ whole genome shotgun (WGS) entry which is preliminary data.</text>
</comment>
<evidence type="ECO:0000313" key="2">
    <source>
        <dbReference type="EMBL" id="GEU65560.1"/>
    </source>
</evidence>
<dbReference type="AlphaFoldDB" id="A0A6L2LW95"/>
<feature type="compositionally biased region" description="Low complexity" evidence="1">
    <location>
        <begin position="1"/>
        <end position="16"/>
    </location>
</feature>